<proteinExistence type="predicted"/>
<sequence>MSNPLDAAVLSRIDRLEIEARQFVEGYLAGKHRSPRQGLAVEFAQHREYAPGDDVKHIDWAVYARTKRYFMKQYEQETNLVAWVVVDASESMAYASAARSKYELACSAAAAMAYLVLQQADTVGVSLVAGGVRAFLRPSGQSNQLREACRVMATGPFSDGAGAARGMDELAGRTGRRGIVFVFSDLLDDVPDLLAALQHLRYQKHEVVLFHTLDAAELDFPFRQTTLFKGLEGMPEVLTDPAGVRDSYLKALHAHIDSIESGCRRLEIDYVRLRTDADLGHDLAAYLQKRHGR</sequence>
<dbReference type="AlphaFoldDB" id="A0A2Z3H4K7"/>
<reference evidence="2 3" key="1">
    <citation type="submission" date="2018-01" db="EMBL/GenBank/DDBJ databases">
        <title>G. obscuriglobus.</title>
        <authorList>
            <person name="Franke J."/>
            <person name="Blomberg W."/>
            <person name="Selmecki A."/>
        </authorList>
    </citation>
    <scope>NUCLEOTIDE SEQUENCE [LARGE SCALE GENOMIC DNA]</scope>
    <source>
        <strain evidence="2 3">DSM 5831</strain>
    </source>
</reference>
<dbReference type="PANTHER" id="PTHR33608:SF7">
    <property type="entry name" value="DUF58 DOMAIN-CONTAINING PROTEIN"/>
    <property type="match status" value="1"/>
</dbReference>
<dbReference type="InterPro" id="IPR002881">
    <property type="entry name" value="DUF58"/>
</dbReference>
<dbReference type="InterPro" id="IPR036465">
    <property type="entry name" value="vWFA_dom_sf"/>
</dbReference>
<evidence type="ECO:0000259" key="1">
    <source>
        <dbReference type="Pfam" id="PF01882"/>
    </source>
</evidence>
<protein>
    <submittedName>
        <fullName evidence="2">DUF58 domain-containing protein</fullName>
    </submittedName>
</protein>
<dbReference type="SUPFAM" id="SSF53300">
    <property type="entry name" value="vWA-like"/>
    <property type="match status" value="1"/>
</dbReference>
<dbReference type="Gene3D" id="3.40.50.410">
    <property type="entry name" value="von Willebrand factor, type A domain"/>
    <property type="match status" value="1"/>
</dbReference>
<dbReference type="RefSeq" id="WP_010041455.1">
    <property type="nucleotide sequence ID" value="NZ_CP025958.1"/>
</dbReference>
<dbReference type="Proteomes" id="UP000245802">
    <property type="component" value="Chromosome"/>
</dbReference>
<dbReference type="OrthoDB" id="9780819at2"/>
<dbReference type="KEGG" id="gog:C1280_17695"/>
<name>A0A2Z3H4K7_9BACT</name>
<evidence type="ECO:0000313" key="3">
    <source>
        <dbReference type="Proteomes" id="UP000245802"/>
    </source>
</evidence>
<feature type="domain" description="DUF58" evidence="1">
    <location>
        <begin position="46"/>
        <end position="252"/>
    </location>
</feature>
<organism evidence="2 3">
    <name type="scientific">Gemmata obscuriglobus</name>
    <dbReference type="NCBI Taxonomy" id="114"/>
    <lineage>
        <taxon>Bacteria</taxon>
        <taxon>Pseudomonadati</taxon>
        <taxon>Planctomycetota</taxon>
        <taxon>Planctomycetia</taxon>
        <taxon>Gemmatales</taxon>
        <taxon>Gemmataceae</taxon>
        <taxon>Gemmata</taxon>
    </lineage>
</organism>
<evidence type="ECO:0000313" key="2">
    <source>
        <dbReference type="EMBL" id="AWM38637.1"/>
    </source>
</evidence>
<dbReference type="Pfam" id="PF01882">
    <property type="entry name" value="DUF58"/>
    <property type="match status" value="1"/>
</dbReference>
<dbReference type="PANTHER" id="PTHR33608">
    <property type="entry name" value="BLL2464 PROTEIN"/>
    <property type="match status" value="1"/>
</dbReference>
<accession>A0A2Z3H4K7</accession>
<dbReference type="EMBL" id="CP025958">
    <property type="protein sequence ID" value="AWM38637.1"/>
    <property type="molecule type" value="Genomic_DNA"/>
</dbReference>
<gene>
    <name evidence="2" type="ORF">C1280_17695</name>
</gene>
<keyword evidence="3" id="KW-1185">Reference proteome</keyword>